<evidence type="ECO:0008006" key="3">
    <source>
        <dbReference type="Google" id="ProtNLM"/>
    </source>
</evidence>
<dbReference type="SUPFAM" id="SSF50331">
    <property type="entry name" value="MOP-like"/>
    <property type="match status" value="1"/>
</dbReference>
<reference evidence="1 2" key="1">
    <citation type="submission" date="2013-01" db="EMBL/GenBank/DDBJ databases">
        <title>The Genome Sequence of Clostridium clostridioforme 90A8.</title>
        <authorList>
            <consortium name="The Broad Institute Genome Sequencing Platform"/>
            <person name="Earl A."/>
            <person name="Ward D."/>
            <person name="Feldgarden M."/>
            <person name="Gevers D."/>
            <person name="Courvalin P."/>
            <person name="Lambert T."/>
            <person name="Walker B."/>
            <person name="Young S.K."/>
            <person name="Zeng Q."/>
            <person name="Gargeya S."/>
            <person name="Fitzgerald M."/>
            <person name="Haas B."/>
            <person name="Abouelleil A."/>
            <person name="Alvarado L."/>
            <person name="Arachchi H.M."/>
            <person name="Berlin A.M."/>
            <person name="Chapman S.B."/>
            <person name="Dewar J."/>
            <person name="Goldberg J."/>
            <person name="Griggs A."/>
            <person name="Gujja S."/>
            <person name="Hansen M."/>
            <person name="Howarth C."/>
            <person name="Imamovic A."/>
            <person name="Larimer J."/>
            <person name="McCowan C."/>
            <person name="Murphy C."/>
            <person name="Neiman D."/>
            <person name="Pearson M."/>
            <person name="Priest M."/>
            <person name="Roberts A."/>
            <person name="Saif S."/>
            <person name="Shea T."/>
            <person name="Sisk P."/>
            <person name="Sykes S."/>
            <person name="Wortman J."/>
            <person name="Nusbaum C."/>
            <person name="Birren B."/>
        </authorList>
    </citation>
    <scope>NUCLEOTIDE SEQUENCE [LARGE SCALE GENOMIC DNA]</scope>
    <source>
        <strain evidence="1 2">90A8</strain>
    </source>
</reference>
<dbReference type="Gene3D" id="2.40.50.140">
    <property type="entry name" value="Nucleic acid-binding proteins"/>
    <property type="match status" value="1"/>
</dbReference>
<comment type="caution">
    <text evidence="1">The sequence shown here is derived from an EMBL/GenBank/DDBJ whole genome shotgun (WGS) entry which is preliminary data.</text>
</comment>
<name>A0A0E2HGL0_9FIRM</name>
<evidence type="ECO:0000313" key="2">
    <source>
        <dbReference type="Proteomes" id="UP000013085"/>
    </source>
</evidence>
<gene>
    <name evidence="1" type="ORF">HMPREF1090_00128</name>
</gene>
<dbReference type="HOGENOM" id="CLU_2286592_0_0_9"/>
<dbReference type="Proteomes" id="UP000013085">
    <property type="component" value="Unassembled WGS sequence"/>
</dbReference>
<dbReference type="InterPro" id="IPR008995">
    <property type="entry name" value="Mo/tungstate-bd_C_term_dom"/>
</dbReference>
<protein>
    <recommendedName>
        <fullName evidence="3">Transport-associated OB type 2 domain-containing protein</fullName>
    </recommendedName>
</protein>
<evidence type="ECO:0000313" key="1">
    <source>
        <dbReference type="EMBL" id="ENZ20199.1"/>
    </source>
</evidence>
<sequence>MQTDTKAGAKGGVREFSRKRRLMNQAVVGVRPELAEILDGPAEGSIEAEVYSVMPAGSETTIYLEAGGERILYRTMCSWWGMRRETVRPRRTTGYTIILSW</sequence>
<organism evidence="1 2">
    <name type="scientific">[Clostridium] clostridioforme 90A8</name>
    <dbReference type="NCBI Taxonomy" id="999408"/>
    <lineage>
        <taxon>Bacteria</taxon>
        <taxon>Bacillati</taxon>
        <taxon>Bacillota</taxon>
        <taxon>Clostridia</taxon>
        <taxon>Lachnospirales</taxon>
        <taxon>Lachnospiraceae</taxon>
        <taxon>Enterocloster</taxon>
    </lineage>
</organism>
<proteinExistence type="predicted"/>
<dbReference type="EMBL" id="AGYR01000001">
    <property type="protein sequence ID" value="ENZ20199.1"/>
    <property type="molecule type" value="Genomic_DNA"/>
</dbReference>
<dbReference type="InterPro" id="IPR012340">
    <property type="entry name" value="NA-bd_OB-fold"/>
</dbReference>
<dbReference type="PATRIC" id="fig|999408.3.peg.138"/>
<dbReference type="AlphaFoldDB" id="A0A0E2HGL0"/>
<accession>A0A0E2HGL0</accession>